<dbReference type="EMBL" id="JAACJJ010000028">
    <property type="protein sequence ID" value="KAF5322740.1"/>
    <property type="molecule type" value="Genomic_DNA"/>
</dbReference>
<comment type="caution">
    <text evidence="9">The sequence shown here is derived from an EMBL/GenBank/DDBJ whole genome shotgun (WGS) entry which is preliminary data.</text>
</comment>
<keyword evidence="10" id="KW-1185">Reference proteome</keyword>
<evidence type="ECO:0000313" key="10">
    <source>
        <dbReference type="Proteomes" id="UP000567179"/>
    </source>
</evidence>
<organism evidence="9 10">
    <name type="scientific">Psilocybe cf. subviscida</name>
    <dbReference type="NCBI Taxonomy" id="2480587"/>
    <lineage>
        <taxon>Eukaryota</taxon>
        <taxon>Fungi</taxon>
        <taxon>Dikarya</taxon>
        <taxon>Basidiomycota</taxon>
        <taxon>Agaricomycotina</taxon>
        <taxon>Agaricomycetes</taxon>
        <taxon>Agaricomycetidae</taxon>
        <taxon>Agaricales</taxon>
        <taxon>Agaricineae</taxon>
        <taxon>Strophariaceae</taxon>
        <taxon>Psilocybe</taxon>
    </lineage>
</organism>
<dbReference type="AlphaFoldDB" id="A0A8H5BGB0"/>
<feature type="domain" description="Ribonuclease H2 subunit B wHTH" evidence="7">
    <location>
        <begin position="96"/>
        <end position="247"/>
    </location>
</feature>
<name>A0A8H5BGB0_9AGAR</name>
<dbReference type="InterPro" id="IPR040456">
    <property type="entry name" value="RNase_H2_suB"/>
</dbReference>
<evidence type="ECO:0000256" key="1">
    <source>
        <dbReference type="ARBA" id="ARBA00004123"/>
    </source>
</evidence>
<dbReference type="PANTHER" id="PTHR13383">
    <property type="entry name" value="RIBONUCLEASE H2 SUBUNIT B"/>
    <property type="match status" value="1"/>
</dbReference>
<dbReference type="Pfam" id="PF17745">
    <property type="entry name" value="Ydr279_N"/>
    <property type="match status" value="1"/>
</dbReference>
<evidence type="ECO:0000259" key="8">
    <source>
        <dbReference type="Pfam" id="PF17745"/>
    </source>
</evidence>
<dbReference type="Proteomes" id="UP000567179">
    <property type="component" value="Unassembled WGS sequence"/>
</dbReference>
<feature type="domain" description="Rnh202 triple barrel" evidence="8">
    <location>
        <begin position="25"/>
        <end position="93"/>
    </location>
</feature>
<dbReference type="Pfam" id="PF09468">
    <property type="entry name" value="RNase_H2-Ydr279"/>
    <property type="match status" value="1"/>
</dbReference>
<dbReference type="Gene3D" id="1.10.20.120">
    <property type="match status" value="1"/>
</dbReference>
<dbReference type="GO" id="GO:0005654">
    <property type="term" value="C:nucleoplasm"/>
    <property type="evidence" value="ECO:0007669"/>
    <property type="project" value="TreeGrafter"/>
</dbReference>
<evidence type="ECO:0000313" key="9">
    <source>
        <dbReference type="EMBL" id="KAF5322740.1"/>
    </source>
</evidence>
<dbReference type="OrthoDB" id="29098at2759"/>
<proteinExistence type="predicted"/>
<dbReference type="CDD" id="cd09270">
    <property type="entry name" value="RNase_H2-B"/>
    <property type="match status" value="1"/>
</dbReference>
<comment type="function">
    <text evidence="4">Non catalytic subunit of RNase H2, an endonuclease that specifically degrades the RNA of RNA:DNA hybrids. Participates in DNA replication, possibly by mediating the removal of lagging-strand Okazaki fragment RNA primers during DNA replication. Mediates the excision of single ribonucleotides from DNA:RNA duplexes.</text>
</comment>
<evidence type="ECO:0000256" key="2">
    <source>
        <dbReference type="ARBA" id="ARBA00019062"/>
    </source>
</evidence>
<dbReference type="GO" id="GO:0032299">
    <property type="term" value="C:ribonuclease H2 complex"/>
    <property type="evidence" value="ECO:0007669"/>
    <property type="project" value="InterPro"/>
</dbReference>
<evidence type="ECO:0000256" key="4">
    <source>
        <dbReference type="ARBA" id="ARBA00024778"/>
    </source>
</evidence>
<gene>
    <name evidence="9" type="ORF">D9619_002013</name>
</gene>
<feature type="region of interest" description="Disordered" evidence="6">
    <location>
        <begin position="272"/>
        <end position="298"/>
    </location>
</feature>
<dbReference type="InterPro" id="IPR019024">
    <property type="entry name" value="RNase_H2_suB_wHTH"/>
</dbReference>
<keyword evidence="3" id="KW-0539">Nucleus</keyword>
<accession>A0A8H5BGB0</accession>
<evidence type="ECO:0000256" key="6">
    <source>
        <dbReference type="SAM" id="MobiDB-lite"/>
    </source>
</evidence>
<comment type="subcellular location">
    <subcellularLocation>
        <location evidence="1">Nucleus</location>
    </subcellularLocation>
</comment>
<dbReference type="PANTHER" id="PTHR13383:SF11">
    <property type="entry name" value="RIBONUCLEASE H2 SUBUNIT B"/>
    <property type="match status" value="1"/>
</dbReference>
<evidence type="ECO:0000256" key="3">
    <source>
        <dbReference type="ARBA" id="ARBA00023242"/>
    </source>
</evidence>
<protein>
    <recommendedName>
        <fullName evidence="2">Ribonuclease H2 subunit B</fullName>
    </recommendedName>
    <alternativeName>
        <fullName evidence="5">Ribonuclease HI subunit B</fullName>
    </alternativeName>
</protein>
<sequence>MASHFSILPSEIMQYLSLSQDQQNKTPLRLLRLPHPRTGLPSLFLPTEGLPSTSKTLPSVLEIQSVSPVDQRSWIMGEDIIADGRMLVMTPIDPSFLLLPIMQATQAAKGTTSQFRTSDDLFDEAAGRLTATDETEKVSALKTKDILDFCSLSCISKSLKNICEVKEISDEIVVYRYSPAKVNEYMRKKVAHLSGSKALEESRTTTRNLAKEGLMEDGQEELLTLGKTRACCDLVSQYLPPDLREALINSYDFKRLNKLVDANKEEAVAKAAAAAPTKGQPKVAADKKRKSAKPSVGVEKLKKANTTGMAKLSSFFGKAN</sequence>
<evidence type="ECO:0000259" key="7">
    <source>
        <dbReference type="Pfam" id="PF09468"/>
    </source>
</evidence>
<evidence type="ECO:0000256" key="5">
    <source>
        <dbReference type="ARBA" id="ARBA00033464"/>
    </source>
</evidence>
<dbReference type="GO" id="GO:0006401">
    <property type="term" value="P:RNA catabolic process"/>
    <property type="evidence" value="ECO:0007669"/>
    <property type="project" value="TreeGrafter"/>
</dbReference>
<reference evidence="9 10" key="1">
    <citation type="journal article" date="2020" name="ISME J.">
        <title>Uncovering the hidden diversity of litter-decomposition mechanisms in mushroom-forming fungi.</title>
        <authorList>
            <person name="Floudas D."/>
            <person name="Bentzer J."/>
            <person name="Ahren D."/>
            <person name="Johansson T."/>
            <person name="Persson P."/>
            <person name="Tunlid A."/>
        </authorList>
    </citation>
    <scope>NUCLEOTIDE SEQUENCE [LARGE SCALE GENOMIC DNA]</scope>
    <source>
        <strain evidence="9 10">CBS 101986</strain>
    </source>
</reference>
<dbReference type="Gene3D" id="2.20.25.530">
    <property type="match status" value="1"/>
</dbReference>
<dbReference type="InterPro" id="IPR041195">
    <property type="entry name" value="Rnh202_N"/>
</dbReference>